<dbReference type="EMBL" id="RAVZ01000406">
    <property type="protein sequence ID" value="RKG73554.1"/>
    <property type="molecule type" value="Genomic_DNA"/>
</dbReference>
<evidence type="ECO:0000313" key="2">
    <source>
        <dbReference type="EMBL" id="RKG73554.1"/>
    </source>
</evidence>
<dbReference type="AlphaFoldDB" id="A0A3A8I166"/>
<proteinExistence type="predicted"/>
<feature type="compositionally biased region" description="Low complexity" evidence="1">
    <location>
        <begin position="167"/>
        <end position="177"/>
    </location>
</feature>
<comment type="caution">
    <text evidence="2">The sequence shown here is derived from an EMBL/GenBank/DDBJ whole genome shotgun (WGS) entry which is preliminary data.</text>
</comment>
<evidence type="ECO:0000313" key="3">
    <source>
        <dbReference type="Proteomes" id="UP000268094"/>
    </source>
</evidence>
<name>A0A3A8I166_9BACT</name>
<evidence type="ECO:0000256" key="1">
    <source>
        <dbReference type="SAM" id="MobiDB-lite"/>
    </source>
</evidence>
<reference evidence="3" key="1">
    <citation type="submission" date="2018-09" db="EMBL/GenBank/DDBJ databases">
        <authorList>
            <person name="Livingstone P.G."/>
            <person name="Whitworth D.E."/>
        </authorList>
    </citation>
    <scope>NUCLEOTIDE SEQUENCE [LARGE SCALE GENOMIC DNA]</scope>
    <source>
        <strain evidence="3">CA054A</strain>
    </source>
</reference>
<sequence length="177" mass="19425">MLIVMVVAMGGGIFVALKLLGSDSSKTDVGDLEALASVQAQWRAVDACRIQYNHWPRSHHRQMHRRTVFITPCGASGIAPSSGKVKLPESWAHDALAFEAERSSVTDDWSILVNSEAVPFPVLLAGLSELAPIVVREAPGAMAQMRADEAEGNAKYEEGLRQREQQRQQNQNSYPSR</sequence>
<protein>
    <submittedName>
        <fullName evidence="2">Uncharacterized protein</fullName>
    </submittedName>
</protein>
<gene>
    <name evidence="2" type="ORF">D7V88_36275</name>
</gene>
<feature type="region of interest" description="Disordered" evidence="1">
    <location>
        <begin position="144"/>
        <end position="177"/>
    </location>
</feature>
<organism evidence="2 3">
    <name type="scientific">Corallococcus terminator</name>
    <dbReference type="NCBI Taxonomy" id="2316733"/>
    <lineage>
        <taxon>Bacteria</taxon>
        <taxon>Pseudomonadati</taxon>
        <taxon>Myxococcota</taxon>
        <taxon>Myxococcia</taxon>
        <taxon>Myxococcales</taxon>
        <taxon>Cystobacterineae</taxon>
        <taxon>Myxococcaceae</taxon>
        <taxon>Corallococcus</taxon>
    </lineage>
</organism>
<dbReference type="Proteomes" id="UP000268094">
    <property type="component" value="Unassembled WGS sequence"/>
</dbReference>
<keyword evidence="3" id="KW-1185">Reference proteome</keyword>
<accession>A0A3A8I166</accession>
<feature type="compositionally biased region" description="Basic and acidic residues" evidence="1">
    <location>
        <begin position="146"/>
        <end position="166"/>
    </location>
</feature>